<keyword evidence="7" id="KW-0255">Endonuclease</keyword>
<evidence type="ECO:0000256" key="8">
    <source>
        <dbReference type="ARBA" id="ARBA00022801"/>
    </source>
</evidence>
<keyword evidence="3" id="KW-0548">Nucleotidyltransferase</keyword>
<evidence type="ECO:0000256" key="15">
    <source>
        <dbReference type="ARBA" id="ARBA00023172"/>
    </source>
</evidence>
<evidence type="ECO:0000256" key="11">
    <source>
        <dbReference type="ARBA" id="ARBA00022908"/>
    </source>
</evidence>
<sequence>MGIYEYTRMPFAIKNAPAHFQRMMDTILEGWMVVYTDDIILDSATSEEYVHYIDRVLRKCTPINLKISLKKCNFGQKELTALGHKVSGLSLAIDQNKVTAVPQKPVPKSIKEMKSFLGFASYYRNHIKSVAHITSSLYKLCSKDVVFEITKERRDAYESIKHELTNAPVLILPDFELPFKLYIDAACSQGLGAALHQRQIVDGEPREGVICYISRQLKDSEARYGATQTECLCLVWALEKLHYYLEGAVFEVYTDCTALKSLLNMKTTNRHMLRWQIAIQEYRGNMTIIYKEGKSHTNADGLSRWPLDNVKSNPAYDPEVAAKIPIHFMEIDRRKNFRFSEWAPEHGTLDSENIASEGTETPILGISSSELHNEFFNAVLKSYAKHKQCGILLQLLQQKYRSPELESQLEEPWLRAYKDNKFFLIDGLLYHREKHTSALTVVDRDHISLILQECHDCPYMGHMSEDRTKERVASTAWWPKWEQELGEYINTCERCQKANRKHGKKYGLLQHIEEPKHPWETINMDWVTGLVPGGKENYNACLIIVDRFSKSMRCLPCHKEDTAMDTALLFWNNIISTCGVPKIIISDRDPKFTSEFWTNMYDMLGTKLAFSTAYHPQTDGLAERMIQTMEDILRRFCAYGMEYKDHEGYTHHWVTLLPAVQLAYNTSQHSTTGKTPAVVERGWNPLLPVDHLKKNLLTINPTAKDFHDMWKRACDTAAKCIAEAKEYNKQRWDKTHMEPDFKEGDEVLVSTLNFSNLRGPKKMRDSFVGPFTIIRLIGKNAVEVKLTEEFARKHPVFPNPTPPDIVEVKESPGPVSKIIRARKIRLNGKDQRQYLVRFKHKTADKDKWLAEDSIPDGNLHLRRFRASNRTEHSHQGLAFFRGRVCQPVTQNQSTSMTAKIP</sequence>
<dbReference type="CDD" id="cd09274">
    <property type="entry name" value="RNase_HI_RT_Ty3"/>
    <property type="match status" value="1"/>
</dbReference>
<dbReference type="InterPro" id="IPR036397">
    <property type="entry name" value="RNaseH_sf"/>
</dbReference>
<keyword evidence="13" id="KW-0239">DNA-directed DNA polymerase</keyword>
<dbReference type="GO" id="GO:0004519">
    <property type="term" value="F:endonuclease activity"/>
    <property type="evidence" value="ECO:0007669"/>
    <property type="project" value="UniProtKB-KW"/>
</dbReference>
<dbReference type="FunFam" id="1.10.340.70:FF:000001">
    <property type="entry name" value="Retrovirus-related Pol polyprotein from transposon gypsy-like Protein"/>
    <property type="match status" value="1"/>
</dbReference>
<dbReference type="Pfam" id="PF17921">
    <property type="entry name" value="Integrase_H2C2"/>
    <property type="match status" value="1"/>
</dbReference>
<dbReference type="Pfam" id="PF17917">
    <property type="entry name" value="RT_RNaseH"/>
    <property type="match status" value="1"/>
</dbReference>
<gene>
    <name evidence="17" type="ORF">O181_075639</name>
</gene>
<dbReference type="InterPro" id="IPR050951">
    <property type="entry name" value="Retrovirus_Pol_polyprotein"/>
</dbReference>
<keyword evidence="6" id="KW-0064">Aspartyl protease</keyword>
<dbReference type="Gene3D" id="3.30.420.10">
    <property type="entry name" value="Ribonuclease H-like superfamily/Ribonuclease H"/>
    <property type="match status" value="1"/>
</dbReference>
<dbReference type="GO" id="GO:0046872">
    <property type="term" value="F:metal ion binding"/>
    <property type="evidence" value="ECO:0007669"/>
    <property type="project" value="UniProtKB-KW"/>
</dbReference>
<evidence type="ECO:0000256" key="3">
    <source>
        <dbReference type="ARBA" id="ARBA00022695"/>
    </source>
</evidence>
<dbReference type="InterPro" id="IPR012337">
    <property type="entry name" value="RNaseH-like_sf"/>
</dbReference>
<keyword evidence="2" id="KW-0808">Transferase</keyword>
<dbReference type="PANTHER" id="PTHR37984:SF5">
    <property type="entry name" value="PROTEIN NYNRIN-LIKE"/>
    <property type="match status" value="1"/>
</dbReference>
<dbReference type="InterPro" id="IPR041373">
    <property type="entry name" value="RT_RNaseH"/>
</dbReference>
<evidence type="ECO:0000256" key="10">
    <source>
        <dbReference type="ARBA" id="ARBA00022884"/>
    </source>
</evidence>
<dbReference type="PROSITE" id="PS50994">
    <property type="entry name" value="INTEGRASE"/>
    <property type="match status" value="1"/>
</dbReference>
<evidence type="ECO:0000256" key="13">
    <source>
        <dbReference type="ARBA" id="ARBA00022932"/>
    </source>
</evidence>
<organism evidence="17 18">
    <name type="scientific">Austropuccinia psidii MF-1</name>
    <dbReference type="NCBI Taxonomy" id="1389203"/>
    <lineage>
        <taxon>Eukaryota</taxon>
        <taxon>Fungi</taxon>
        <taxon>Dikarya</taxon>
        <taxon>Basidiomycota</taxon>
        <taxon>Pucciniomycotina</taxon>
        <taxon>Pucciniomycetes</taxon>
        <taxon>Pucciniales</taxon>
        <taxon>Sphaerophragmiaceae</taxon>
        <taxon>Austropuccinia</taxon>
    </lineage>
</organism>
<dbReference type="OrthoDB" id="2595244at2759"/>
<evidence type="ECO:0000256" key="7">
    <source>
        <dbReference type="ARBA" id="ARBA00022759"/>
    </source>
</evidence>
<dbReference type="GO" id="GO:0004190">
    <property type="term" value="F:aspartic-type endopeptidase activity"/>
    <property type="evidence" value="ECO:0007669"/>
    <property type="project" value="UniProtKB-KW"/>
</dbReference>
<dbReference type="Gene3D" id="3.30.70.270">
    <property type="match status" value="2"/>
</dbReference>
<dbReference type="InterPro" id="IPR056924">
    <property type="entry name" value="SH3_Tf2-1"/>
</dbReference>
<keyword evidence="9" id="KW-0460">Magnesium</keyword>
<feature type="domain" description="Integrase catalytic" evidence="16">
    <location>
        <begin position="514"/>
        <end position="684"/>
    </location>
</feature>
<dbReference type="SUPFAM" id="SSF56672">
    <property type="entry name" value="DNA/RNA polymerases"/>
    <property type="match status" value="1"/>
</dbReference>
<proteinExistence type="predicted"/>
<dbReference type="GO" id="GO:0006508">
    <property type="term" value="P:proteolysis"/>
    <property type="evidence" value="ECO:0007669"/>
    <property type="project" value="UniProtKB-KW"/>
</dbReference>
<dbReference type="Gene3D" id="1.10.340.70">
    <property type="match status" value="1"/>
</dbReference>
<evidence type="ECO:0000313" key="18">
    <source>
        <dbReference type="Proteomes" id="UP000765509"/>
    </source>
</evidence>
<dbReference type="InterPro" id="IPR001584">
    <property type="entry name" value="Integrase_cat-core"/>
</dbReference>
<keyword evidence="11" id="KW-0229">DNA integration</keyword>
<reference evidence="17" key="1">
    <citation type="submission" date="2021-03" db="EMBL/GenBank/DDBJ databases">
        <title>Draft genome sequence of rust myrtle Austropuccinia psidii MF-1, a brazilian biotype.</title>
        <authorList>
            <person name="Quecine M.C."/>
            <person name="Pachon D.M.R."/>
            <person name="Bonatelli M.L."/>
            <person name="Correr F.H."/>
            <person name="Franceschini L.M."/>
            <person name="Leite T.F."/>
            <person name="Margarido G.R.A."/>
            <person name="Almeida C.A."/>
            <person name="Ferrarezi J.A."/>
            <person name="Labate C.A."/>
        </authorList>
    </citation>
    <scope>NUCLEOTIDE SEQUENCE</scope>
    <source>
        <strain evidence="17">MF-1</strain>
    </source>
</reference>
<keyword evidence="5" id="KW-0479">Metal-binding</keyword>
<name>A0A9Q3FBD5_9BASI</name>
<dbReference type="InterPro" id="IPR043502">
    <property type="entry name" value="DNA/RNA_pol_sf"/>
</dbReference>
<dbReference type="InterPro" id="IPR041588">
    <property type="entry name" value="Integrase_H2C2"/>
</dbReference>
<dbReference type="GO" id="GO:0006310">
    <property type="term" value="P:DNA recombination"/>
    <property type="evidence" value="ECO:0007669"/>
    <property type="project" value="UniProtKB-KW"/>
</dbReference>
<evidence type="ECO:0000256" key="1">
    <source>
        <dbReference type="ARBA" id="ARBA00022670"/>
    </source>
</evidence>
<evidence type="ECO:0000256" key="5">
    <source>
        <dbReference type="ARBA" id="ARBA00022723"/>
    </source>
</evidence>
<dbReference type="CDD" id="cd01647">
    <property type="entry name" value="RT_LTR"/>
    <property type="match status" value="1"/>
</dbReference>
<evidence type="ECO:0000256" key="4">
    <source>
        <dbReference type="ARBA" id="ARBA00022722"/>
    </source>
</evidence>
<dbReference type="Pfam" id="PF24626">
    <property type="entry name" value="SH3_Tf2-1"/>
    <property type="match status" value="1"/>
</dbReference>
<dbReference type="EMBL" id="AVOT02040693">
    <property type="protein sequence ID" value="MBW0535924.1"/>
    <property type="molecule type" value="Genomic_DNA"/>
</dbReference>
<evidence type="ECO:0000256" key="12">
    <source>
        <dbReference type="ARBA" id="ARBA00022918"/>
    </source>
</evidence>
<dbReference type="InterPro" id="IPR000477">
    <property type="entry name" value="RT_dom"/>
</dbReference>
<dbReference type="FunFam" id="3.30.70.270:FF:000020">
    <property type="entry name" value="Transposon Tf2-6 polyprotein-like Protein"/>
    <property type="match status" value="1"/>
</dbReference>
<keyword evidence="12" id="KW-0695">RNA-directed DNA polymerase</keyword>
<keyword evidence="1" id="KW-0645">Protease</keyword>
<keyword evidence="18" id="KW-1185">Reference proteome</keyword>
<keyword evidence="10" id="KW-0694">RNA-binding</keyword>
<comment type="caution">
    <text evidence="17">The sequence shown here is derived from an EMBL/GenBank/DDBJ whole genome shotgun (WGS) entry which is preliminary data.</text>
</comment>
<protein>
    <recommendedName>
        <fullName evidence="16">Integrase catalytic domain-containing protein</fullName>
    </recommendedName>
</protein>
<evidence type="ECO:0000256" key="9">
    <source>
        <dbReference type="ARBA" id="ARBA00022842"/>
    </source>
</evidence>
<keyword evidence="14" id="KW-0238">DNA-binding</keyword>
<dbReference type="Pfam" id="PF00665">
    <property type="entry name" value="rve"/>
    <property type="match status" value="1"/>
</dbReference>
<dbReference type="PANTHER" id="PTHR37984">
    <property type="entry name" value="PROTEIN CBG26694"/>
    <property type="match status" value="1"/>
</dbReference>
<keyword evidence="4" id="KW-0540">Nuclease</keyword>
<dbReference type="GO" id="GO:0015074">
    <property type="term" value="P:DNA integration"/>
    <property type="evidence" value="ECO:0007669"/>
    <property type="project" value="UniProtKB-KW"/>
</dbReference>
<dbReference type="Pfam" id="PF00078">
    <property type="entry name" value="RVT_1"/>
    <property type="match status" value="1"/>
</dbReference>
<dbReference type="GO" id="GO:0003964">
    <property type="term" value="F:RNA-directed DNA polymerase activity"/>
    <property type="evidence" value="ECO:0007669"/>
    <property type="project" value="UniProtKB-KW"/>
</dbReference>
<evidence type="ECO:0000256" key="2">
    <source>
        <dbReference type="ARBA" id="ARBA00022679"/>
    </source>
</evidence>
<dbReference type="AlphaFoldDB" id="A0A9Q3FBD5"/>
<accession>A0A9Q3FBD5</accession>
<evidence type="ECO:0000256" key="6">
    <source>
        <dbReference type="ARBA" id="ARBA00022750"/>
    </source>
</evidence>
<keyword evidence="8" id="KW-0378">Hydrolase</keyword>
<dbReference type="GO" id="GO:0005634">
    <property type="term" value="C:nucleus"/>
    <property type="evidence" value="ECO:0007669"/>
    <property type="project" value="UniProtKB-ARBA"/>
</dbReference>
<dbReference type="GO" id="GO:0003723">
    <property type="term" value="F:RNA binding"/>
    <property type="evidence" value="ECO:0007669"/>
    <property type="project" value="UniProtKB-KW"/>
</dbReference>
<evidence type="ECO:0000313" key="17">
    <source>
        <dbReference type="EMBL" id="MBW0535924.1"/>
    </source>
</evidence>
<dbReference type="GO" id="GO:0003887">
    <property type="term" value="F:DNA-directed DNA polymerase activity"/>
    <property type="evidence" value="ECO:0007669"/>
    <property type="project" value="UniProtKB-KW"/>
</dbReference>
<evidence type="ECO:0000256" key="14">
    <source>
        <dbReference type="ARBA" id="ARBA00023125"/>
    </source>
</evidence>
<evidence type="ECO:0000259" key="16">
    <source>
        <dbReference type="PROSITE" id="PS50994"/>
    </source>
</evidence>
<dbReference type="Proteomes" id="UP000765509">
    <property type="component" value="Unassembled WGS sequence"/>
</dbReference>
<dbReference type="SUPFAM" id="SSF53098">
    <property type="entry name" value="Ribonuclease H-like"/>
    <property type="match status" value="1"/>
</dbReference>
<dbReference type="InterPro" id="IPR043128">
    <property type="entry name" value="Rev_trsase/Diguanyl_cyclase"/>
</dbReference>
<keyword evidence="15" id="KW-0233">DNA recombination</keyword>
<dbReference type="GO" id="GO:0003677">
    <property type="term" value="F:DNA binding"/>
    <property type="evidence" value="ECO:0007669"/>
    <property type="project" value="UniProtKB-KW"/>
</dbReference>